<organism evidence="2 3">
    <name type="scientific">Actinomadura rubrisoli</name>
    <dbReference type="NCBI Taxonomy" id="2530368"/>
    <lineage>
        <taxon>Bacteria</taxon>
        <taxon>Bacillati</taxon>
        <taxon>Actinomycetota</taxon>
        <taxon>Actinomycetes</taxon>
        <taxon>Streptosporangiales</taxon>
        <taxon>Thermomonosporaceae</taxon>
        <taxon>Actinomadura</taxon>
    </lineage>
</organism>
<keyword evidence="1" id="KW-0812">Transmembrane</keyword>
<evidence type="ECO:0000313" key="2">
    <source>
        <dbReference type="EMBL" id="TDD81674.1"/>
    </source>
</evidence>
<feature type="transmembrane region" description="Helical" evidence="1">
    <location>
        <begin position="25"/>
        <end position="42"/>
    </location>
</feature>
<dbReference type="AlphaFoldDB" id="A0A4R5BD24"/>
<comment type="caution">
    <text evidence="2">The sequence shown here is derived from an EMBL/GenBank/DDBJ whole genome shotgun (WGS) entry which is preliminary data.</text>
</comment>
<keyword evidence="1" id="KW-1133">Transmembrane helix</keyword>
<gene>
    <name evidence="2" type="ORF">E1298_23790</name>
</gene>
<keyword evidence="3" id="KW-1185">Reference proteome</keyword>
<feature type="transmembrane region" description="Helical" evidence="1">
    <location>
        <begin position="164"/>
        <end position="185"/>
    </location>
</feature>
<dbReference type="RefSeq" id="WP_131896854.1">
    <property type="nucleotide sequence ID" value="NZ_SMKU01000134.1"/>
</dbReference>
<dbReference type="Proteomes" id="UP000294513">
    <property type="component" value="Unassembled WGS sequence"/>
</dbReference>
<dbReference type="InterPro" id="IPR005325">
    <property type="entry name" value="DUF308_memb"/>
</dbReference>
<keyword evidence="1" id="KW-0472">Membrane</keyword>
<sequence>MFPTAHAEQPASEIASTARPLRTLYLIRAGTAVGWAAALAVGSDTKAAAVALLIFYPLLDVAASLVDARIHRGTAAARTQRYNAAGGAATAIAIAVAAASATSDMIAVFGVWAFLSGAVQLFVALRRRRELGGQWPMIISGGLSAVAGAMFLAASASADADPKILAKYALAGAAFYVVSAFRLGARRPVRGRS</sequence>
<accession>A0A4R5BD24</accession>
<feature type="transmembrane region" description="Helical" evidence="1">
    <location>
        <begin position="105"/>
        <end position="125"/>
    </location>
</feature>
<feature type="transmembrane region" description="Helical" evidence="1">
    <location>
        <begin position="48"/>
        <end position="70"/>
    </location>
</feature>
<dbReference type="EMBL" id="SMKU01000134">
    <property type="protein sequence ID" value="TDD81674.1"/>
    <property type="molecule type" value="Genomic_DNA"/>
</dbReference>
<proteinExistence type="predicted"/>
<dbReference type="Pfam" id="PF03729">
    <property type="entry name" value="DUF308"/>
    <property type="match status" value="1"/>
</dbReference>
<feature type="transmembrane region" description="Helical" evidence="1">
    <location>
        <begin position="82"/>
        <end position="99"/>
    </location>
</feature>
<dbReference type="OrthoDB" id="960912at2"/>
<evidence type="ECO:0000256" key="1">
    <source>
        <dbReference type="SAM" id="Phobius"/>
    </source>
</evidence>
<protein>
    <submittedName>
        <fullName evidence="2">DUF308 domain-containing protein</fullName>
    </submittedName>
</protein>
<feature type="transmembrane region" description="Helical" evidence="1">
    <location>
        <begin position="137"/>
        <end position="158"/>
    </location>
</feature>
<name>A0A4R5BD24_9ACTN</name>
<reference evidence="2 3" key="1">
    <citation type="submission" date="2019-03" db="EMBL/GenBank/DDBJ databases">
        <title>Draft genome sequences of novel Actinobacteria.</title>
        <authorList>
            <person name="Sahin N."/>
            <person name="Ay H."/>
            <person name="Saygin H."/>
        </authorList>
    </citation>
    <scope>NUCLEOTIDE SEQUENCE [LARGE SCALE GENOMIC DNA]</scope>
    <source>
        <strain evidence="2 3">H3C3</strain>
    </source>
</reference>
<evidence type="ECO:0000313" key="3">
    <source>
        <dbReference type="Proteomes" id="UP000294513"/>
    </source>
</evidence>